<gene>
    <name evidence="1" type="ORF">Acr_14g0007770</name>
</gene>
<dbReference type="OrthoDB" id="1882251at2759"/>
<organism evidence="1 2">
    <name type="scientific">Actinidia rufa</name>
    <dbReference type="NCBI Taxonomy" id="165716"/>
    <lineage>
        <taxon>Eukaryota</taxon>
        <taxon>Viridiplantae</taxon>
        <taxon>Streptophyta</taxon>
        <taxon>Embryophyta</taxon>
        <taxon>Tracheophyta</taxon>
        <taxon>Spermatophyta</taxon>
        <taxon>Magnoliopsida</taxon>
        <taxon>eudicotyledons</taxon>
        <taxon>Gunneridae</taxon>
        <taxon>Pentapetalae</taxon>
        <taxon>asterids</taxon>
        <taxon>Ericales</taxon>
        <taxon>Actinidiaceae</taxon>
        <taxon>Actinidia</taxon>
    </lineage>
</organism>
<dbReference type="Proteomes" id="UP000585474">
    <property type="component" value="Unassembled WGS sequence"/>
</dbReference>
<sequence>MVPKHVIVGLIQEHPHECELFNMMVKDMELNPMLVKKVIALWLALGDYGYQDFTKAIRYQDNQTISQFFQNGLAILESIKPNATPIDPKSELRCYYKERKSIYKSYSKILFTLCNNIFGEYEALEVVKRGDGWVIKEEARPFGEGSSGCAPGLPEVGYGEDQNHPGSCLNPDALEFHGRRVGWNPLGLNPNAPQYQPVATREVFVAFRYGCPLTVPEIANYFNEWLSAPVVESVNLIMPPPGHPPLSAVVAFIDASPVTVVLGGGSSARHITTDGREMWASAYGRFSSLQIY</sequence>
<dbReference type="PANTHER" id="PTHR33527:SF53">
    <property type="entry name" value="OS10G0561000 PROTEIN"/>
    <property type="match status" value="1"/>
</dbReference>
<reference evidence="1 2" key="1">
    <citation type="submission" date="2019-07" db="EMBL/GenBank/DDBJ databases">
        <title>De Novo Assembly of kiwifruit Actinidia rufa.</title>
        <authorList>
            <person name="Sugita-Konishi S."/>
            <person name="Sato K."/>
            <person name="Mori E."/>
            <person name="Abe Y."/>
            <person name="Kisaki G."/>
            <person name="Hamano K."/>
            <person name="Suezawa K."/>
            <person name="Otani M."/>
            <person name="Fukuda T."/>
            <person name="Manabe T."/>
            <person name="Gomi K."/>
            <person name="Tabuchi M."/>
            <person name="Akimitsu K."/>
            <person name="Kataoka I."/>
        </authorList>
    </citation>
    <scope>NUCLEOTIDE SEQUENCE [LARGE SCALE GENOMIC DNA]</scope>
    <source>
        <strain evidence="2">cv. Fuchu</strain>
    </source>
</reference>
<evidence type="ECO:0000313" key="1">
    <source>
        <dbReference type="EMBL" id="GFZ01142.1"/>
    </source>
</evidence>
<keyword evidence="2" id="KW-1185">Reference proteome</keyword>
<dbReference type="EMBL" id="BJWL01000014">
    <property type="protein sequence ID" value="GFZ01142.1"/>
    <property type="molecule type" value="Genomic_DNA"/>
</dbReference>
<protein>
    <submittedName>
        <fullName evidence="1">Uncharacterized protein</fullName>
    </submittedName>
</protein>
<evidence type="ECO:0000313" key="2">
    <source>
        <dbReference type="Proteomes" id="UP000585474"/>
    </source>
</evidence>
<dbReference type="AlphaFoldDB" id="A0A7J0FQZ5"/>
<dbReference type="PANTHER" id="PTHR33527">
    <property type="entry name" value="OS07G0274300 PROTEIN"/>
    <property type="match status" value="1"/>
</dbReference>
<name>A0A7J0FQZ5_9ERIC</name>
<comment type="caution">
    <text evidence="1">The sequence shown here is derived from an EMBL/GenBank/DDBJ whole genome shotgun (WGS) entry which is preliminary data.</text>
</comment>
<proteinExistence type="predicted"/>
<accession>A0A7J0FQZ5</accession>